<dbReference type="Proteomes" id="UP000240572">
    <property type="component" value="Unassembled WGS sequence"/>
</dbReference>
<dbReference type="EMBL" id="PYGD01000001">
    <property type="protein sequence ID" value="PSK93904.1"/>
    <property type="molecule type" value="Genomic_DNA"/>
</dbReference>
<dbReference type="InterPro" id="IPR050330">
    <property type="entry name" value="Bact_OuterMem_StrucFunc"/>
</dbReference>
<dbReference type="Pfam" id="PF00691">
    <property type="entry name" value="OmpA"/>
    <property type="match status" value="1"/>
</dbReference>
<evidence type="ECO:0000256" key="6">
    <source>
        <dbReference type="SAM" id="MobiDB-lite"/>
    </source>
</evidence>
<feature type="region of interest" description="Disordered" evidence="6">
    <location>
        <begin position="183"/>
        <end position="226"/>
    </location>
</feature>
<feature type="compositionally biased region" description="Acidic residues" evidence="6">
    <location>
        <begin position="285"/>
        <end position="295"/>
    </location>
</feature>
<accession>A0A2P8D9K9</accession>
<dbReference type="Gene3D" id="3.30.1330.60">
    <property type="entry name" value="OmpA-like domain"/>
    <property type="match status" value="1"/>
</dbReference>
<dbReference type="PANTHER" id="PTHR30329">
    <property type="entry name" value="STATOR ELEMENT OF FLAGELLAR MOTOR COMPLEX"/>
    <property type="match status" value="1"/>
</dbReference>
<dbReference type="GO" id="GO:0009279">
    <property type="term" value="C:cell outer membrane"/>
    <property type="evidence" value="ECO:0007669"/>
    <property type="project" value="UniProtKB-SubCell"/>
</dbReference>
<evidence type="ECO:0000256" key="2">
    <source>
        <dbReference type="ARBA" id="ARBA00022729"/>
    </source>
</evidence>
<feature type="domain" description="OmpA-like" evidence="8">
    <location>
        <begin position="316"/>
        <end position="432"/>
    </location>
</feature>
<evidence type="ECO:0000313" key="10">
    <source>
        <dbReference type="Proteomes" id="UP000240572"/>
    </source>
</evidence>
<keyword evidence="3 5" id="KW-0472">Membrane</keyword>
<feature type="region of interest" description="Disordered" evidence="6">
    <location>
        <begin position="279"/>
        <end position="308"/>
    </location>
</feature>
<evidence type="ECO:0000256" key="4">
    <source>
        <dbReference type="ARBA" id="ARBA00023237"/>
    </source>
</evidence>
<organism evidence="9 10">
    <name type="scientific">Taibaiella chishuiensis</name>
    <dbReference type="NCBI Taxonomy" id="1434707"/>
    <lineage>
        <taxon>Bacteria</taxon>
        <taxon>Pseudomonadati</taxon>
        <taxon>Bacteroidota</taxon>
        <taxon>Chitinophagia</taxon>
        <taxon>Chitinophagales</taxon>
        <taxon>Chitinophagaceae</taxon>
        <taxon>Taibaiella</taxon>
    </lineage>
</organism>
<evidence type="ECO:0000256" key="3">
    <source>
        <dbReference type="ARBA" id="ARBA00023136"/>
    </source>
</evidence>
<dbReference type="AlphaFoldDB" id="A0A2P8D9K9"/>
<dbReference type="PROSITE" id="PS51123">
    <property type="entry name" value="OMPA_2"/>
    <property type="match status" value="1"/>
</dbReference>
<dbReference type="PANTHER" id="PTHR30329:SF21">
    <property type="entry name" value="LIPOPROTEIN YIAD-RELATED"/>
    <property type="match status" value="1"/>
</dbReference>
<evidence type="ECO:0000259" key="8">
    <source>
        <dbReference type="PROSITE" id="PS51123"/>
    </source>
</evidence>
<sequence>MRIRQFTSALALSALALTSFAQDTPKESLFASKKKGSLIGFSVNITDYSASIPQIGKMDMGASLMFWQGLTNNLDLSIRYNAVFTDYALPEREANTHIGHELEGSLHLRALSDDHLFNPFLSAGVGVGRYSGSFVPYAPVGIGIQMNVASEAYVFLQGNYRFSFQDTKLDNNTFYSLGFATSIGSRKPKTPPPPPVPVDTDGDGTPDVSDECPTVAGKPEFNGCPDTDGDGIPDKVDKCPTVAGVAKYNGCPIPDTDNDGVNDDDDACPTVPGLARYKGCPIPDSDGDGVNDEEDRCPTVAGPASNRGCPEVKEEVKKRLSFAATAVQFETGKAAIKKTSNKVLDEIVSILNEYPDYYMTIDGHTDNTGNAAKNLELSKQRANSVKAYFVNKGIDANRIEADGHGDTVPKASNKTAKGRAQNRRVEMDLKLK</sequence>
<dbReference type="InterPro" id="IPR036737">
    <property type="entry name" value="OmpA-like_sf"/>
</dbReference>
<reference evidence="9 10" key="1">
    <citation type="submission" date="2018-03" db="EMBL/GenBank/DDBJ databases">
        <title>Genomic Encyclopedia of Type Strains, Phase III (KMG-III): the genomes of soil and plant-associated and newly described type strains.</title>
        <authorList>
            <person name="Whitman W."/>
        </authorList>
    </citation>
    <scope>NUCLEOTIDE SEQUENCE [LARGE SCALE GENOMIC DNA]</scope>
    <source>
        <strain evidence="9 10">CGMCC 1.12700</strain>
    </source>
</reference>
<dbReference type="SUPFAM" id="SSF103647">
    <property type="entry name" value="TSP type-3 repeat"/>
    <property type="match status" value="1"/>
</dbReference>
<dbReference type="CDD" id="cd07185">
    <property type="entry name" value="OmpA_C-like"/>
    <property type="match status" value="1"/>
</dbReference>
<comment type="subcellular location">
    <subcellularLocation>
        <location evidence="1">Cell outer membrane</location>
    </subcellularLocation>
</comment>
<evidence type="ECO:0000256" key="7">
    <source>
        <dbReference type="SAM" id="SignalP"/>
    </source>
</evidence>
<evidence type="ECO:0000256" key="1">
    <source>
        <dbReference type="ARBA" id="ARBA00004442"/>
    </source>
</evidence>
<evidence type="ECO:0000256" key="5">
    <source>
        <dbReference type="PROSITE-ProRule" id="PRU00473"/>
    </source>
</evidence>
<dbReference type="RefSeq" id="WP_181358270.1">
    <property type="nucleotide sequence ID" value="NZ_PYGD01000001.1"/>
</dbReference>
<dbReference type="GO" id="GO:0005509">
    <property type="term" value="F:calcium ion binding"/>
    <property type="evidence" value="ECO:0007669"/>
    <property type="project" value="InterPro"/>
</dbReference>
<dbReference type="InterPro" id="IPR006665">
    <property type="entry name" value="OmpA-like"/>
</dbReference>
<dbReference type="InterPro" id="IPR006664">
    <property type="entry name" value="OMP_bac"/>
</dbReference>
<keyword evidence="2 7" id="KW-0732">Signal</keyword>
<protein>
    <submittedName>
        <fullName evidence="9">Thrombospondin type 3 repeat-containing protein</fullName>
    </submittedName>
</protein>
<feature type="compositionally biased region" description="Acidic residues" evidence="6">
    <location>
        <begin position="200"/>
        <end position="210"/>
    </location>
</feature>
<name>A0A2P8D9K9_9BACT</name>
<dbReference type="GO" id="GO:0007155">
    <property type="term" value="P:cell adhesion"/>
    <property type="evidence" value="ECO:0007669"/>
    <property type="project" value="InterPro"/>
</dbReference>
<dbReference type="InterPro" id="IPR028974">
    <property type="entry name" value="TSP_type-3_rpt"/>
</dbReference>
<dbReference type="Gene3D" id="4.10.1080.10">
    <property type="entry name" value="TSP type-3 repeat"/>
    <property type="match status" value="1"/>
</dbReference>
<dbReference type="InterPro" id="IPR003367">
    <property type="entry name" value="Thrombospondin_3-like_rpt"/>
</dbReference>
<keyword evidence="4" id="KW-0998">Cell outer membrane</keyword>
<evidence type="ECO:0000313" key="9">
    <source>
        <dbReference type="EMBL" id="PSK93904.1"/>
    </source>
</evidence>
<feature type="compositionally biased region" description="Basic and acidic residues" evidence="6">
    <location>
        <begin position="423"/>
        <end position="432"/>
    </location>
</feature>
<keyword evidence="10" id="KW-1185">Reference proteome</keyword>
<feature type="chain" id="PRO_5015131165" evidence="7">
    <location>
        <begin position="22"/>
        <end position="432"/>
    </location>
</feature>
<dbReference type="Pfam" id="PF02412">
    <property type="entry name" value="TSP_3"/>
    <property type="match status" value="4"/>
</dbReference>
<feature type="region of interest" description="Disordered" evidence="6">
    <location>
        <begin position="401"/>
        <end position="432"/>
    </location>
</feature>
<dbReference type="SUPFAM" id="SSF103088">
    <property type="entry name" value="OmpA-like"/>
    <property type="match status" value="1"/>
</dbReference>
<feature type="signal peptide" evidence="7">
    <location>
        <begin position="1"/>
        <end position="21"/>
    </location>
</feature>
<comment type="caution">
    <text evidence="9">The sequence shown here is derived from an EMBL/GenBank/DDBJ whole genome shotgun (WGS) entry which is preliminary data.</text>
</comment>
<gene>
    <name evidence="9" type="ORF">B0I18_10153</name>
</gene>
<proteinExistence type="predicted"/>
<dbReference type="PRINTS" id="PR01021">
    <property type="entry name" value="OMPADOMAIN"/>
</dbReference>